<dbReference type="InterPro" id="IPR020076">
    <property type="entry name" value="DUF2768"/>
</dbReference>
<protein>
    <recommendedName>
        <fullName evidence="4">DUF2768 domain-containing protein</fullName>
    </recommendedName>
</protein>
<comment type="caution">
    <text evidence="2">The sequence shown here is derived from an EMBL/GenBank/DDBJ whole genome shotgun (WGS) entry which is preliminary data.</text>
</comment>
<evidence type="ECO:0000313" key="3">
    <source>
        <dbReference type="Proteomes" id="UP000078534"/>
    </source>
</evidence>
<keyword evidence="1" id="KW-0812">Transmembrane</keyword>
<proteinExistence type="predicted"/>
<dbReference type="RefSeq" id="WP_066331999.1">
    <property type="nucleotide sequence ID" value="NZ_LWSG01000013.1"/>
</dbReference>
<keyword evidence="3" id="KW-1185">Reference proteome</keyword>
<feature type="transmembrane region" description="Helical" evidence="1">
    <location>
        <begin position="38"/>
        <end position="60"/>
    </location>
</feature>
<gene>
    <name evidence="2" type="ORF">A6K24_21755</name>
</gene>
<evidence type="ECO:0000313" key="2">
    <source>
        <dbReference type="EMBL" id="OAS86349.1"/>
    </source>
</evidence>
<accession>A0A179SZT8</accession>
<feature type="transmembrane region" description="Helical" evidence="1">
    <location>
        <begin position="6"/>
        <end position="26"/>
    </location>
</feature>
<dbReference type="Pfam" id="PF10966">
    <property type="entry name" value="DUF2768"/>
    <property type="match status" value="1"/>
</dbReference>
<reference evidence="3" key="1">
    <citation type="submission" date="2016-04" db="EMBL/GenBank/DDBJ databases">
        <authorList>
            <person name="Lyu Z."/>
            <person name="Lyu W."/>
        </authorList>
    </citation>
    <scope>NUCLEOTIDE SEQUENCE [LARGE SCALE GENOMIC DNA]</scope>
    <source>
        <strain evidence="3">C44</strain>
    </source>
</reference>
<keyword evidence="1" id="KW-1133">Transmembrane helix</keyword>
<dbReference type="Proteomes" id="UP000078534">
    <property type="component" value="Unassembled WGS sequence"/>
</dbReference>
<organism evidence="2 3">
    <name type="scientific">Metabacillus litoralis</name>
    <dbReference type="NCBI Taxonomy" id="152268"/>
    <lineage>
        <taxon>Bacteria</taxon>
        <taxon>Bacillati</taxon>
        <taxon>Bacillota</taxon>
        <taxon>Bacilli</taxon>
        <taxon>Bacillales</taxon>
        <taxon>Bacillaceae</taxon>
        <taxon>Metabacillus</taxon>
    </lineage>
</organism>
<evidence type="ECO:0000256" key="1">
    <source>
        <dbReference type="SAM" id="Phobius"/>
    </source>
</evidence>
<name>A0A179SZT8_9BACI</name>
<dbReference type="AlphaFoldDB" id="A0A179SZT8"/>
<evidence type="ECO:0008006" key="4">
    <source>
        <dbReference type="Google" id="ProtNLM"/>
    </source>
</evidence>
<keyword evidence="1" id="KW-0472">Membrane</keyword>
<dbReference type="EMBL" id="LWSG01000013">
    <property type="protein sequence ID" value="OAS86349.1"/>
    <property type="molecule type" value="Genomic_DNA"/>
</dbReference>
<dbReference type="STRING" id="152268.A6K24_21755"/>
<dbReference type="OrthoDB" id="2476435at2"/>
<sequence length="66" mass="7489">MSAALMKMWISFASMGFMFIAILFIYLSRFKLKGLLKVIFTILAYIFMILAGIIILFVVFSGPVTE</sequence>